<feature type="signal peptide" evidence="7">
    <location>
        <begin position="1"/>
        <end position="21"/>
    </location>
</feature>
<dbReference type="Gene3D" id="3.40.190.10">
    <property type="entry name" value="Periplasmic binding protein-like II"/>
    <property type="match status" value="2"/>
</dbReference>
<dbReference type="InterPro" id="IPR010067">
    <property type="entry name" value="ABC_SsuA_sub-bd"/>
</dbReference>
<comment type="similarity">
    <text evidence="2">Belongs to the bacterial solute-binding protein SsuA/TauA family.</text>
</comment>
<dbReference type="InterPro" id="IPR015168">
    <property type="entry name" value="SsuA/THI5"/>
</dbReference>
<keyword evidence="10" id="KW-1185">Reference proteome</keyword>
<evidence type="ECO:0000256" key="2">
    <source>
        <dbReference type="ARBA" id="ARBA00010742"/>
    </source>
</evidence>
<dbReference type="AlphaFoldDB" id="D1A3D8"/>
<dbReference type="KEGG" id="tcu:Tcur_0466"/>
<dbReference type="OrthoDB" id="506623at2"/>
<reference evidence="9 10" key="1">
    <citation type="journal article" date="2011" name="Stand. Genomic Sci.">
        <title>Complete genome sequence of Thermomonospora curvata type strain (B9).</title>
        <authorList>
            <person name="Chertkov O."/>
            <person name="Sikorski J."/>
            <person name="Nolan M."/>
            <person name="Lapidus A."/>
            <person name="Lucas S."/>
            <person name="Del Rio T.G."/>
            <person name="Tice H."/>
            <person name="Cheng J.F."/>
            <person name="Goodwin L."/>
            <person name="Pitluck S."/>
            <person name="Liolios K."/>
            <person name="Ivanova N."/>
            <person name="Mavromatis K."/>
            <person name="Mikhailova N."/>
            <person name="Ovchinnikova G."/>
            <person name="Pati A."/>
            <person name="Chen A."/>
            <person name="Palaniappan K."/>
            <person name="Djao O.D."/>
            <person name="Land M."/>
            <person name="Hauser L."/>
            <person name="Chang Y.J."/>
            <person name="Jeffries C.D."/>
            <person name="Brettin T."/>
            <person name="Han C."/>
            <person name="Detter J.C."/>
            <person name="Rohde M."/>
            <person name="Goker M."/>
            <person name="Woyke T."/>
            <person name="Bristow J."/>
            <person name="Eisen J.A."/>
            <person name="Markowitz V."/>
            <person name="Hugenholtz P."/>
            <person name="Klenk H.P."/>
            <person name="Kyrpides N.C."/>
        </authorList>
    </citation>
    <scope>NUCLEOTIDE SEQUENCE [LARGE SCALE GENOMIC DNA]</scope>
    <source>
        <strain evidence="10">ATCC 19995 / DSM 43183 / JCM 3096 / KCTC 9072 / NBRC 15933 / NCIMB 10081 / Henssen B9</strain>
    </source>
</reference>
<sequence>MKRRIIALLAALSLTVTAVSACGGSDEEAASGTGDPSKVTLTIGDQKGASLQSLLKAAGQLDDTPYKVNWSLFTSGPPILEAINAGSVDFGLVGNAPPVFAAAARSKIVIIGATEISLEGQAVVVPGDSAIKTPAELRGKKVAVAKGSSAHYHLVQVLKKNGLSYGDIQPQYLQPADALAALSGGRVDAWAIWEPYTAQAETQEGVRIIADGNGYVNGYNFQITSEAALKDADKTAALKDFLGRYHKAVLWANDHPKEWAELWAADTGLPVDVAEQAHRRRLATILRIDDEVVTEEQRVADAFSELKLIPGKVEIADFFDRRFNDIVEAK</sequence>
<evidence type="ECO:0000313" key="10">
    <source>
        <dbReference type="Proteomes" id="UP000001918"/>
    </source>
</evidence>
<dbReference type="Pfam" id="PF09084">
    <property type="entry name" value="NMT1"/>
    <property type="match status" value="1"/>
</dbReference>
<evidence type="ECO:0000256" key="1">
    <source>
        <dbReference type="ARBA" id="ARBA00004418"/>
    </source>
</evidence>
<evidence type="ECO:0000256" key="6">
    <source>
        <dbReference type="ARBA" id="ARBA00070228"/>
    </source>
</evidence>
<evidence type="ECO:0000256" key="4">
    <source>
        <dbReference type="ARBA" id="ARBA00022729"/>
    </source>
</evidence>
<dbReference type="SUPFAM" id="SSF53850">
    <property type="entry name" value="Periplasmic binding protein-like II"/>
    <property type="match status" value="1"/>
</dbReference>
<dbReference type="FunFam" id="3.40.190.10:FF:000050">
    <property type="entry name" value="Sulfonate ABC transporter substrate-binding protein"/>
    <property type="match status" value="1"/>
</dbReference>
<proteinExistence type="inferred from homology"/>
<comment type="function">
    <text evidence="5">Part of a binding-protein-dependent transport system for aliphatic sulfonates. Putative binding protein.</text>
</comment>
<evidence type="ECO:0000259" key="8">
    <source>
        <dbReference type="SMART" id="SM00062"/>
    </source>
</evidence>
<dbReference type="GO" id="GO:0042626">
    <property type="term" value="F:ATPase-coupled transmembrane transporter activity"/>
    <property type="evidence" value="ECO:0007669"/>
    <property type="project" value="InterPro"/>
</dbReference>
<dbReference type="GO" id="GO:0042597">
    <property type="term" value="C:periplasmic space"/>
    <property type="evidence" value="ECO:0007669"/>
    <property type="project" value="UniProtKB-SubCell"/>
</dbReference>
<accession>D1A3D8</accession>
<comment type="subcellular location">
    <subcellularLocation>
        <location evidence="1">Periplasm</location>
    </subcellularLocation>
</comment>
<dbReference type="PROSITE" id="PS51257">
    <property type="entry name" value="PROKAR_LIPOPROTEIN"/>
    <property type="match status" value="1"/>
</dbReference>
<keyword evidence="4 7" id="KW-0732">Signal</keyword>
<protein>
    <recommendedName>
        <fullName evidence="6">Putative aliphatic sulfonates-binding protein</fullName>
    </recommendedName>
</protein>
<feature type="domain" description="Solute-binding protein family 3/N-terminal" evidence="8">
    <location>
        <begin position="40"/>
        <end position="266"/>
    </location>
</feature>
<dbReference type="Proteomes" id="UP000001918">
    <property type="component" value="Chromosome"/>
</dbReference>
<evidence type="ECO:0000256" key="7">
    <source>
        <dbReference type="SAM" id="SignalP"/>
    </source>
</evidence>
<keyword evidence="3" id="KW-0813">Transport</keyword>
<dbReference type="HOGENOM" id="CLU_028871_2_1_11"/>
<evidence type="ECO:0000256" key="3">
    <source>
        <dbReference type="ARBA" id="ARBA00022448"/>
    </source>
</evidence>
<evidence type="ECO:0000313" key="9">
    <source>
        <dbReference type="EMBL" id="ACY96063.1"/>
    </source>
</evidence>
<dbReference type="eggNOG" id="COG0715">
    <property type="taxonomic scope" value="Bacteria"/>
</dbReference>
<dbReference type="STRING" id="471852.Tcur_0466"/>
<dbReference type="RefSeq" id="WP_012850847.1">
    <property type="nucleotide sequence ID" value="NC_013510.1"/>
</dbReference>
<dbReference type="PANTHER" id="PTHR30024:SF48">
    <property type="entry name" value="ABC TRANSPORTER SUBSTRATE-BINDING PROTEIN"/>
    <property type="match status" value="1"/>
</dbReference>
<organism evidence="9 10">
    <name type="scientific">Thermomonospora curvata (strain ATCC 19995 / DSM 43183 / JCM 3096 / KCTC 9072 / NBRC 15933 / NCIMB 10081 / Henssen B9)</name>
    <dbReference type="NCBI Taxonomy" id="471852"/>
    <lineage>
        <taxon>Bacteria</taxon>
        <taxon>Bacillati</taxon>
        <taxon>Actinomycetota</taxon>
        <taxon>Actinomycetes</taxon>
        <taxon>Streptosporangiales</taxon>
        <taxon>Thermomonosporaceae</taxon>
        <taxon>Thermomonospora</taxon>
    </lineage>
</organism>
<dbReference type="CDD" id="cd13558">
    <property type="entry name" value="PBP2_SsuA_like_2"/>
    <property type="match status" value="1"/>
</dbReference>
<dbReference type="InterPro" id="IPR001638">
    <property type="entry name" value="Solute-binding_3/MltF_N"/>
</dbReference>
<dbReference type="SMART" id="SM00062">
    <property type="entry name" value="PBPb"/>
    <property type="match status" value="1"/>
</dbReference>
<dbReference type="GO" id="GO:0016020">
    <property type="term" value="C:membrane"/>
    <property type="evidence" value="ECO:0007669"/>
    <property type="project" value="InterPro"/>
</dbReference>
<gene>
    <name evidence="9" type="ordered locus">Tcur_0466</name>
</gene>
<name>D1A3D8_THECD</name>
<dbReference type="EMBL" id="CP001738">
    <property type="protein sequence ID" value="ACY96063.1"/>
    <property type="molecule type" value="Genomic_DNA"/>
</dbReference>
<feature type="chain" id="PRO_5039462177" description="Putative aliphatic sulfonates-binding protein" evidence="7">
    <location>
        <begin position="22"/>
        <end position="330"/>
    </location>
</feature>
<evidence type="ECO:0000256" key="5">
    <source>
        <dbReference type="ARBA" id="ARBA00055538"/>
    </source>
</evidence>
<dbReference type="PANTHER" id="PTHR30024">
    <property type="entry name" value="ALIPHATIC SULFONATES-BINDING PROTEIN-RELATED"/>
    <property type="match status" value="1"/>
</dbReference>
<dbReference type="NCBIfam" id="TIGR01728">
    <property type="entry name" value="SsuA_fam"/>
    <property type="match status" value="1"/>
</dbReference>